<dbReference type="OrthoDB" id="427192at2759"/>
<accession>A0A812RMK1</accession>
<name>A0A812RMK1_9DINO</name>
<proteinExistence type="predicted"/>
<evidence type="ECO:0000313" key="3">
    <source>
        <dbReference type="Proteomes" id="UP000601435"/>
    </source>
</evidence>
<feature type="compositionally biased region" description="Low complexity" evidence="1">
    <location>
        <begin position="232"/>
        <end position="241"/>
    </location>
</feature>
<dbReference type="AlphaFoldDB" id="A0A812RMK1"/>
<gene>
    <name evidence="2" type="ORF">SNEC2469_LOCUS12405</name>
</gene>
<feature type="compositionally biased region" description="Basic residues" evidence="1">
    <location>
        <begin position="215"/>
        <end position="231"/>
    </location>
</feature>
<evidence type="ECO:0000256" key="1">
    <source>
        <dbReference type="SAM" id="MobiDB-lite"/>
    </source>
</evidence>
<dbReference type="Proteomes" id="UP000601435">
    <property type="component" value="Unassembled WGS sequence"/>
</dbReference>
<protein>
    <submittedName>
        <fullName evidence="2">Uncharacterized protein</fullName>
    </submittedName>
</protein>
<organism evidence="2 3">
    <name type="scientific">Symbiodinium necroappetens</name>
    <dbReference type="NCBI Taxonomy" id="1628268"/>
    <lineage>
        <taxon>Eukaryota</taxon>
        <taxon>Sar</taxon>
        <taxon>Alveolata</taxon>
        <taxon>Dinophyceae</taxon>
        <taxon>Suessiales</taxon>
        <taxon>Symbiodiniaceae</taxon>
        <taxon>Symbiodinium</taxon>
    </lineage>
</organism>
<keyword evidence="3" id="KW-1185">Reference proteome</keyword>
<reference evidence="2" key="1">
    <citation type="submission" date="2021-02" db="EMBL/GenBank/DDBJ databases">
        <authorList>
            <person name="Dougan E. K."/>
            <person name="Rhodes N."/>
            <person name="Thang M."/>
            <person name="Chan C."/>
        </authorList>
    </citation>
    <scope>NUCLEOTIDE SEQUENCE</scope>
</reference>
<comment type="caution">
    <text evidence="2">The sequence shown here is derived from an EMBL/GenBank/DDBJ whole genome shotgun (WGS) entry which is preliminary data.</text>
</comment>
<evidence type="ECO:0000313" key="2">
    <source>
        <dbReference type="EMBL" id="CAE7448587.1"/>
    </source>
</evidence>
<sequence>MFVGHGPFAASIDLWPEIQRPRGQGAGDGGKPAVRTIRVEADAIHDALVEVLRGQLAEIMSVYNYDLESNYTLIREWLEWGKVEAARFRTMLTHLKNTLKKADSSRSPKVDVLKQIFRRKIEAELELQGDVQAPEDHEVDEEAGHPDLQQADELAAMLSPAKLVVRGAQAVNLPVDAPAPGRELAEPADGDPAAAVQITTFACKAAAIVENDRIGKRKRGGGRGGRGRGRGKIAAVAAEPQVPEPELEEPKKIRKSRSSKLLKGSGAGSSKDHEKPGPPMANKKQSPRKQKKVDEGLETVRAAGLPGLDVPLRLERQSAHCPYIGAFDIDFFASAFERIHVIDYIVKYSEMTNGHRTRDLECLEIFSGFGCAVAKAFRDEKMASQQYDKKKDGELENMACGQEPTLASATCVLAGAWWEADKLPWIRGLEVKKTGLKEKAASFVVADHIKDLHEPWSEANLLELRRFLEDAVFKGEYYCVAGVLEFETLPSAEVFNNFCDHYGLVRTGGKDKSQVLQFQSAA</sequence>
<dbReference type="EMBL" id="CAJNJA010019654">
    <property type="protein sequence ID" value="CAE7448587.1"/>
    <property type="molecule type" value="Genomic_DNA"/>
</dbReference>
<feature type="region of interest" description="Disordered" evidence="1">
    <location>
        <begin position="214"/>
        <end position="294"/>
    </location>
</feature>